<evidence type="ECO:0000313" key="5">
    <source>
        <dbReference type="Proteomes" id="UP000005824"/>
    </source>
</evidence>
<dbReference type="InterPro" id="IPR004564">
    <property type="entry name" value="OM_lipoprot_carrier_LolA-like"/>
</dbReference>
<evidence type="ECO:0000256" key="2">
    <source>
        <dbReference type="SAM" id="MobiDB-lite"/>
    </source>
</evidence>
<dbReference type="EMBL" id="ABVL01000002">
    <property type="protein sequence ID" value="EDY21702.1"/>
    <property type="molecule type" value="Genomic_DNA"/>
</dbReference>
<feature type="signal peptide" evidence="3">
    <location>
        <begin position="1"/>
        <end position="18"/>
    </location>
</feature>
<accession>B4CWB0</accession>
<dbReference type="CDD" id="cd16325">
    <property type="entry name" value="LolA"/>
    <property type="match status" value="1"/>
</dbReference>
<evidence type="ECO:0000256" key="1">
    <source>
        <dbReference type="ARBA" id="ARBA00022729"/>
    </source>
</evidence>
<keyword evidence="4" id="KW-0449">Lipoprotein</keyword>
<organism evidence="4 5">
    <name type="scientific">Chthoniobacter flavus Ellin428</name>
    <dbReference type="NCBI Taxonomy" id="497964"/>
    <lineage>
        <taxon>Bacteria</taxon>
        <taxon>Pseudomonadati</taxon>
        <taxon>Verrucomicrobiota</taxon>
        <taxon>Spartobacteria</taxon>
        <taxon>Chthoniobacterales</taxon>
        <taxon>Chthoniobacteraceae</taxon>
        <taxon>Chthoniobacter</taxon>
    </lineage>
</organism>
<sequence precursor="true">MRTALALCFLLLTLSLRAADLTAPETQALLKNLQEHRAKYPSLSADFVEERTSHLLNKPISSEGNIAFQVPNKFRREVIGKSPSITVSNGQKLWIYYPNFKEAELYTLGQKAFFDDSIAALTAGLNFQRVDQYYSVKAAHEDHGYRLFLTPRGSGLRRMVKELTVWVDDEYKIDRSETILPKGDRIVTIYKNQRPTPLSPGTFDFTPPADAHISQPLGK</sequence>
<protein>
    <submittedName>
        <fullName evidence="4">Outer membrane lipoprotein carrier protein LolA</fullName>
    </submittedName>
</protein>
<proteinExistence type="predicted"/>
<dbReference type="STRING" id="497964.CfE428DRAFT_0947"/>
<dbReference type="SUPFAM" id="SSF89392">
    <property type="entry name" value="Prokaryotic lipoproteins and lipoprotein localization factors"/>
    <property type="match status" value="1"/>
</dbReference>
<feature type="chain" id="PRO_5002800228" evidence="3">
    <location>
        <begin position="19"/>
        <end position="219"/>
    </location>
</feature>
<dbReference type="AlphaFoldDB" id="B4CWB0"/>
<keyword evidence="1 3" id="KW-0732">Signal</keyword>
<keyword evidence="5" id="KW-1185">Reference proteome</keyword>
<dbReference type="PANTHER" id="PTHR35869">
    <property type="entry name" value="OUTER-MEMBRANE LIPOPROTEIN CARRIER PROTEIN"/>
    <property type="match status" value="1"/>
</dbReference>
<evidence type="ECO:0000256" key="3">
    <source>
        <dbReference type="SAM" id="SignalP"/>
    </source>
</evidence>
<dbReference type="Pfam" id="PF03548">
    <property type="entry name" value="LolA"/>
    <property type="match status" value="1"/>
</dbReference>
<dbReference type="InterPro" id="IPR029046">
    <property type="entry name" value="LolA/LolB/LppX"/>
</dbReference>
<dbReference type="Proteomes" id="UP000005824">
    <property type="component" value="Unassembled WGS sequence"/>
</dbReference>
<dbReference type="RefSeq" id="WP_006978274.1">
    <property type="nucleotide sequence ID" value="NZ_ABVL01000002.1"/>
</dbReference>
<dbReference type="InParanoid" id="B4CWB0"/>
<dbReference type="eggNOG" id="COG2834">
    <property type="taxonomic scope" value="Bacteria"/>
</dbReference>
<dbReference type="Gene3D" id="2.50.20.10">
    <property type="entry name" value="Lipoprotein localisation LolA/LolB/LppX"/>
    <property type="match status" value="1"/>
</dbReference>
<gene>
    <name evidence="4" type="ORF">CfE428DRAFT_0947</name>
</gene>
<reference evidence="4 5" key="1">
    <citation type="journal article" date="2011" name="J. Bacteriol.">
        <title>Genome sequence of Chthoniobacter flavus Ellin428, an aerobic heterotrophic soil bacterium.</title>
        <authorList>
            <person name="Kant R."/>
            <person name="van Passel M.W."/>
            <person name="Palva A."/>
            <person name="Lucas S."/>
            <person name="Lapidus A."/>
            <person name="Glavina Del Rio T."/>
            <person name="Dalin E."/>
            <person name="Tice H."/>
            <person name="Bruce D."/>
            <person name="Goodwin L."/>
            <person name="Pitluck S."/>
            <person name="Larimer F.W."/>
            <person name="Land M.L."/>
            <person name="Hauser L."/>
            <person name="Sangwan P."/>
            <person name="de Vos W.M."/>
            <person name="Janssen P.H."/>
            <person name="Smidt H."/>
        </authorList>
    </citation>
    <scope>NUCLEOTIDE SEQUENCE [LARGE SCALE GENOMIC DNA]</scope>
    <source>
        <strain evidence="4 5">Ellin428</strain>
    </source>
</reference>
<evidence type="ECO:0000313" key="4">
    <source>
        <dbReference type="EMBL" id="EDY21702.1"/>
    </source>
</evidence>
<comment type="caution">
    <text evidence="4">The sequence shown here is derived from an EMBL/GenBank/DDBJ whole genome shotgun (WGS) entry which is preliminary data.</text>
</comment>
<dbReference type="PANTHER" id="PTHR35869:SF1">
    <property type="entry name" value="OUTER-MEMBRANE LIPOPROTEIN CARRIER PROTEIN"/>
    <property type="match status" value="1"/>
</dbReference>
<feature type="region of interest" description="Disordered" evidence="2">
    <location>
        <begin position="198"/>
        <end position="219"/>
    </location>
</feature>
<name>B4CWB0_9BACT</name>